<gene>
    <name evidence="2" type="ORF">PQU95_07190</name>
</gene>
<reference evidence="2 3" key="1">
    <citation type="submission" date="2023-01" db="EMBL/GenBank/DDBJ databases">
        <title>Novel species of the genus Vogesella isolated from rivers.</title>
        <authorList>
            <person name="Lu H."/>
        </authorList>
    </citation>
    <scope>NUCLEOTIDE SEQUENCE [LARGE SCALE GENOMIC DNA]</scope>
    <source>
        <strain evidence="2 3">DC21W</strain>
    </source>
</reference>
<dbReference type="EMBL" id="JAQQLF010000007">
    <property type="protein sequence ID" value="MDC7716998.1"/>
    <property type="molecule type" value="Genomic_DNA"/>
</dbReference>
<dbReference type="Pfam" id="PF11346">
    <property type="entry name" value="DUF3149"/>
    <property type="match status" value="1"/>
</dbReference>
<feature type="transmembrane region" description="Helical" evidence="1">
    <location>
        <begin position="12"/>
        <end position="35"/>
    </location>
</feature>
<accession>A0ABT5IWU3</accession>
<comment type="caution">
    <text evidence="2">The sequence shown here is derived from an EMBL/GenBank/DDBJ whole genome shotgun (WGS) entry which is preliminary data.</text>
</comment>
<evidence type="ECO:0000256" key="1">
    <source>
        <dbReference type="SAM" id="Phobius"/>
    </source>
</evidence>
<organism evidence="2 3">
    <name type="scientific">Vogesella aquatica</name>
    <dbReference type="NCBI Taxonomy" id="2984206"/>
    <lineage>
        <taxon>Bacteria</taxon>
        <taxon>Pseudomonadati</taxon>
        <taxon>Pseudomonadota</taxon>
        <taxon>Betaproteobacteria</taxon>
        <taxon>Neisseriales</taxon>
        <taxon>Chromobacteriaceae</taxon>
        <taxon>Vogesella</taxon>
    </lineage>
</organism>
<proteinExistence type="predicted"/>
<evidence type="ECO:0000313" key="2">
    <source>
        <dbReference type="EMBL" id="MDC7716998.1"/>
    </source>
</evidence>
<keyword evidence="1" id="KW-1133">Transmembrane helix</keyword>
<keyword evidence="3" id="KW-1185">Reference proteome</keyword>
<sequence>MELWKQLLSDDVGMMSAIVITVTTVIVLTCIAIFIKKANGDK</sequence>
<keyword evidence="1" id="KW-0812">Transmembrane</keyword>
<protein>
    <submittedName>
        <fullName evidence="2">DUF3149 domain-containing protein</fullName>
    </submittedName>
</protein>
<evidence type="ECO:0000313" key="3">
    <source>
        <dbReference type="Proteomes" id="UP001219956"/>
    </source>
</evidence>
<name>A0ABT5IWU3_9NEIS</name>
<dbReference type="InterPro" id="IPR021494">
    <property type="entry name" value="DUF3149"/>
</dbReference>
<keyword evidence="1" id="KW-0472">Membrane</keyword>
<dbReference type="RefSeq" id="WP_272751352.1">
    <property type="nucleotide sequence ID" value="NZ_JAQQLF010000007.1"/>
</dbReference>
<dbReference type="Proteomes" id="UP001219956">
    <property type="component" value="Unassembled WGS sequence"/>
</dbReference>